<dbReference type="SUPFAM" id="SSF51197">
    <property type="entry name" value="Clavaminate synthase-like"/>
    <property type="match status" value="1"/>
</dbReference>
<name>A0A7S3DZF4_9CHLO</name>
<dbReference type="Gene3D" id="2.60.120.620">
    <property type="entry name" value="q2cbj1_9rhob like domain"/>
    <property type="match status" value="1"/>
</dbReference>
<evidence type="ECO:0000313" key="2">
    <source>
        <dbReference type="EMBL" id="CAE0007504.1"/>
    </source>
</evidence>
<reference evidence="2" key="1">
    <citation type="submission" date="2021-01" db="EMBL/GenBank/DDBJ databases">
        <authorList>
            <person name="Corre E."/>
            <person name="Pelletier E."/>
            <person name="Niang G."/>
            <person name="Scheremetjew M."/>
            <person name="Finn R."/>
            <person name="Kale V."/>
            <person name="Holt S."/>
            <person name="Cochrane G."/>
            <person name="Meng A."/>
            <person name="Brown T."/>
            <person name="Cohen L."/>
        </authorList>
    </citation>
    <scope>NUCLEOTIDE SEQUENCE</scope>
    <source>
        <strain evidence="2">RCC2336</strain>
    </source>
</reference>
<dbReference type="Pfam" id="PF05721">
    <property type="entry name" value="PhyH"/>
    <property type="match status" value="1"/>
</dbReference>
<sequence length="299" mass="32690">MRVINPSPSSLRLRVAARSVNGTHSDYKTMSCIIPDEQVFEYREQGTIVVKNLLSGDLLERAKRSSTALEEKIPVPTFESLAMDAWKQREDPFLEIATRSPLVAAARQLIPESREEGLFVLKDAFFKSVGANQGCGWHVDDKFFWPAAPNTSGINIWVALDNVTSDGGGLAVAPGSHTSEFLGARDALANGDTCALAQISPEWNARLEAMRETPTLQPGDAIIHTRYMFHRSDPFRDGSDAQRGPGVARYSVRYVPGSTRLDGGFGRVDGEITKLTGTIRDANTNGFHGLFLEVPLSTP</sequence>
<accession>A0A7S3DZF4</accession>
<protein>
    <recommendedName>
        <fullName evidence="3">Fe2OG dioxygenase domain-containing protein</fullName>
    </recommendedName>
</protein>
<gene>
    <name evidence="2" type="ORF">PPRO1316_LOCUS53</name>
</gene>
<dbReference type="PANTHER" id="PTHR20883">
    <property type="entry name" value="PHYTANOYL-COA DIOXYGENASE DOMAIN CONTAINING 1"/>
    <property type="match status" value="1"/>
</dbReference>
<dbReference type="InterPro" id="IPR008775">
    <property type="entry name" value="Phytyl_CoA_dOase-like"/>
</dbReference>
<dbReference type="EMBL" id="HBHV01000080">
    <property type="protein sequence ID" value="CAE0007504.1"/>
    <property type="molecule type" value="Transcribed_RNA"/>
</dbReference>
<evidence type="ECO:0008006" key="3">
    <source>
        <dbReference type="Google" id="ProtNLM"/>
    </source>
</evidence>
<dbReference type="AlphaFoldDB" id="A0A7S3DZF4"/>
<organism evidence="2">
    <name type="scientific">Pycnococcus provasolii</name>
    <dbReference type="NCBI Taxonomy" id="41880"/>
    <lineage>
        <taxon>Eukaryota</taxon>
        <taxon>Viridiplantae</taxon>
        <taxon>Chlorophyta</taxon>
        <taxon>Pseudoscourfieldiophyceae</taxon>
        <taxon>Pseudoscourfieldiales</taxon>
        <taxon>Pycnococcaceae</taxon>
        <taxon>Pycnococcus</taxon>
    </lineage>
</organism>
<dbReference type="PANTHER" id="PTHR20883:SF46">
    <property type="entry name" value="PHYTANOYL-COA HYDROXYLASE"/>
    <property type="match status" value="1"/>
</dbReference>
<proteinExistence type="predicted"/>
<comment type="cofactor">
    <cofactor evidence="1">
        <name>Fe cation</name>
        <dbReference type="ChEBI" id="CHEBI:24875"/>
    </cofactor>
</comment>
<evidence type="ECO:0000256" key="1">
    <source>
        <dbReference type="ARBA" id="ARBA00001962"/>
    </source>
</evidence>